<accession>K9TNM2</accession>
<name>K9TNM2_9CYAN</name>
<evidence type="ECO:0000313" key="2">
    <source>
        <dbReference type="Proteomes" id="UP000010367"/>
    </source>
</evidence>
<dbReference type="RefSeq" id="WP_015150619.1">
    <property type="nucleotide sequence ID" value="NC_019693.1"/>
</dbReference>
<proteinExistence type="predicted"/>
<keyword evidence="2" id="KW-1185">Reference proteome</keyword>
<dbReference type="HOGENOM" id="CLU_1531635_0_0_3"/>
<dbReference type="EMBL" id="CP003607">
    <property type="protein sequence ID" value="AFY83998.1"/>
    <property type="molecule type" value="Genomic_DNA"/>
</dbReference>
<evidence type="ECO:0000313" key="1">
    <source>
        <dbReference type="EMBL" id="AFY83998.1"/>
    </source>
</evidence>
<dbReference type="AlphaFoldDB" id="K9TNM2"/>
<dbReference type="OrthoDB" id="3699633at2"/>
<dbReference type="eggNOG" id="ENOG5032TEN">
    <property type="taxonomic scope" value="Bacteria"/>
</dbReference>
<reference evidence="1 2" key="1">
    <citation type="submission" date="2012-06" db="EMBL/GenBank/DDBJ databases">
        <title>Finished chromosome of genome of Oscillatoria acuminata PCC 6304.</title>
        <authorList>
            <consortium name="US DOE Joint Genome Institute"/>
            <person name="Gugger M."/>
            <person name="Coursin T."/>
            <person name="Rippka R."/>
            <person name="Tandeau De Marsac N."/>
            <person name="Huntemann M."/>
            <person name="Wei C.-L."/>
            <person name="Han J."/>
            <person name="Detter J.C."/>
            <person name="Han C."/>
            <person name="Tapia R."/>
            <person name="Davenport K."/>
            <person name="Daligault H."/>
            <person name="Erkkila T."/>
            <person name="Gu W."/>
            <person name="Munk A.C.C."/>
            <person name="Teshima H."/>
            <person name="Xu Y."/>
            <person name="Chain P."/>
            <person name="Chen A."/>
            <person name="Krypides N."/>
            <person name="Mavromatis K."/>
            <person name="Markowitz V."/>
            <person name="Szeto E."/>
            <person name="Ivanova N."/>
            <person name="Mikhailova N."/>
            <person name="Ovchinnikova G."/>
            <person name="Pagani I."/>
            <person name="Pati A."/>
            <person name="Goodwin L."/>
            <person name="Peters L."/>
            <person name="Pitluck S."/>
            <person name="Woyke T."/>
            <person name="Kerfeld C."/>
        </authorList>
    </citation>
    <scope>NUCLEOTIDE SEQUENCE [LARGE SCALE GENOMIC DNA]</scope>
    <source>
        <strain evidence="1 2">PCC 6304</strain>
    </source>
</reference>
<protein>
    <submittedName>
        <fullName evidence="1">Uncharacterized protein</fullName>
    </submittedName>
</protein>
<dbReference type="Proteomes" id="UP000010367">
    <property type="component" value="Chromosome"/>
</dbReference>
<dbReference type="STRING" id="56110.Oscil6304_4481"/>
<dbReference type="InParanoid" id="K9TNM2"/>
<sequence>MNLKTSVDTAIDRILAINWEPDDSRTSSHVALLQEYLRRAALWAVALDCTEEWPFFDVAAHISPSFQPENRHLDRLEQHFSQVPFYVTKVIENTCRWFVKWEGVKHLPEVSSYVNSNPENLLEIRGGVKNHGQKMKDVYLFSVPLPHPYEPLILLYDRGGIFYSEHRFFCFEDAAVPRGTWREHWQPEAAVCQLNAEALDNLDGNFEENRFTAEC</sequence>
<organism evidence="1 2">
    <name type="scientific">Oscillatoria acuminata PCC 6304</name>
    <dbReference type="NCBI Taxonomy" id="56110"/>
    <lineage>
        <taxon>Bacteria</taxon>
        <taxon>Bacillati</taxon>
        <taxon>Cyanobacteriota</taxon>
        <taxon>Cyanophyceae</taxon>
        <taxon>Oscillatoriophycideae</taxon>
        <taxon>Oscillatoriales</taxon>
        <taxon>Oscillatoriaceae</taxon>
        <taxon>Oscillatoria</taxon>
    </lineage>
</organism>
<gene>
    <name evidence="1" type="ORF">Oscil6304_4481</name>
</gene>
<dbReference type="KEGG" id="oac:Oscil6304_4481"/>